<evidence type="ECO:0000313" key="6">
    <source>
        <dbReference type="Proteomes" id="UP000250088"/>
    </source>
</evidence>
<dbReference type="KEGG" id="naj:B1756_03965"/>
<gene>
    <name evidence="5" type="ORF">B1756_03965</name>
</gene>
<dbReference type="OrthoDB" id="147168at2157"/>
<dbReference type="GO" id="GO:0016887">
    <property type="term" value="F:ATP hydrolysis activity"/>
    <property type="evidence" value="ECO:0007669"/>
    <property type="project" value="InterPro"/>
</dbReference>
<evidence type="ECO:0000313" key="5">
    <source>
        <dbReference type="EMBL" id="ARS88989.1"/>
    </source>
</evidence>
<dbReference type="AlphaFoldDB" id="A0A2Z2HPM6"/>
<keyword evidence="3" id="KW-0067">ATP-binding</keyword>
<proteinExistence type="inferred from homology"/>
<dbReference type="InterPro" id="IPR003593">
    <property type="entry name" value="AAA+_ATPase"/>
</dbReference>
<dbReference type="CDD" id="cd19481">
    <property type="entry name" value="RecA-like_protease"/>
    <property type="match status" value="1"/>
</dbReference>
<dbReference type="SUPFAM" id="SSF52540">
    <property type="entry name" value="P-loop containing nucleoside triphosphate hydrolases"/>
    <property type="match status" value="1"/>
</dbReference>
<dbReference type="InterPro" id="IPR054472">
    <property type="entry name" value="WHD"/>
</dbReference>
<accession>A0A2Z2HPM6</accession>
<feature type="domain" description="AAA+ ATPase" evidence="4">
    <location>
        <begin position="485"/>
        <end position="617"/>
    </location>
</feature>
<name>A0A2Z2HPM6_9EURY</name>
<evidence type="ECO:0000256" key="2">
    <source>
        <dbReference type="ARBA" id="ARBA00022741"/>
    </source>
</evidence>
<dbReference type="InterPro" id="IPR027417">
    <property type="entry name" value="P-loop_NTPase"/>
</dbReference>
<organism evidence="5 6">
    <name type="scientific">Natrarchaeobaculum aegyptiacum</name>
    <dbReference type="NCBI Taxonomy" id="745377"/>
    <lineage>
        <taxon>Archaea</taxon>
        <taxon>Methanobacteriati</taxon>
        <taxon>Methanobacteriota</taxon>
        <taxon>Stenosarchaea group</taxon>
        <taxon>Halobacteria</taxon>
        <taxon>Halobacteriales</taxon>
        <taxon>Natrialbaceae</taxon>
        <taxon>Natrarchaeobaculum</taxon>
    </lineage>
</organism>
<evidence type="ECO:0000259" key="4">
    <source>
        <dbReference type="SMART" id="SM00382"/>
    </source>
</evidence>
<dbReference type="Pfam" id="PF00004">
    <property type="entry name" value="AAA"/>
    <property type="match status" value="1"/>
</dbReference>
<dbReference type="GO" id="GO:0005524">
    <property type="term" value="F:ATP binding"/>
    <property type="evidence" value="ECO:0007669"/>
    <property type="project" value="UniProtKB-KW"/>
</dbReference>
<evidence type="ECO:0000256" key="3">
    <source>
        <dbReference type="ARBA" id="ARBA00022840"/>
    </source>
</evidence>
<reference evidence="6" key="1">
    <citation type="submission" date="2017-02" db="EMBL/GenBank/DDBJ databases">
        <title>Natronthermophilus aegyptiacus gen. nov.,sp. nov., an aerobic, extremely halophilic alkalithermophilic archaeon isolated from the athalassohaline Wadi An Natrun, Egypt.</title>
        <authorList>
            <person name="Zhao B."/>
        </authorList>
    </citation>
    <scope>NUCLEOTIDE SEQUENCE [LARGE SCALE GENOMIC DNA]</scope>
    <source>
        <strain evidence="6">JW/NM-HA 15</strain>
    </source>
</reference>
<dbReference type="InterPro" id="IPR050221">
    <property type="entry name" value="26S_Proteasome_ATPase"/>
</dbReference>
<dbReference type="PANTHER" id="PTHR23073">
    <property type="entry name" value="26S PROTEASOME REGULATORY SUBUNIT"/>
    <property type="match status" value="1"/>
</dbReference>
<dbReference type="EMBL" id="CP019893">
    <property type="protein sequence ID" value="ARS88989.1"/>
    <property type="molecule type" value="Genomic_DNA"/>
</dbReference>
<evidence type="ECO:0000256" key="1">
    <source>
        <dbReference type="ARBA" id="ARBA00006914"/>
    </source>
</evidence>
<dbReference type="Gene3D" id="3.40.50.300">
    <property type="entry name" value="P-loop containing nucleotide triphosphate hydrolases"/>
    <property type="match status" value="1"/>
</dbReference>
<dbReference type="SMART" id="SM00382">
    <property type="entry name" value="AAA"/>
    <property type="match status" value="1"/>
</dbReference>
<dbReference type="Proteomes" id="UP000250088">
    <property type="component" value="Chromosome"/>
</dbReference>
<keyword evidence="6" id="KW-1185">Reference proteome</keyword>
<dbReference type="Pfam" id="PF22977">
    <property type="entry name" value="WHD"/>
    <property type="match status" value="1"/>
</dbReference>
<protein>
    <submittedName>
        <fullName evidence="5">AAA family ATPase</fullName>
    </submittedName>
</protein>
<comment type="similarity">
    <text evidence="1">Belongs to the AAA ATPase family.</text>
</comment>
<keyword evidence="2" id="KW-0547">Nucleotide-binding</keyword>
<sequence length="724" mass="81532">MYTDAGDHLRAEFERIGTVLECVVETEIRGEESNEPGRLVGETRLATFTGAEPPPTTDAIETAQQRAETIEERIAESRDEAIALPLDDLCRTFDLSREEKDVLLFVLAPEIDRSITDIYGRLDGSGQALLPTVAIVERLLWYAGHRETTPTGDRHDALSQSTPLFEYGIVDRTAREDASPSRLDVLSVDDRIVEFLQGDDSLDLRVRTRLERETRIRDQPLTIADADASLEELLIAPECRADLEALPDPDGRGRRVYVHGPEGAGMHRAVEAVCESDRLLRADLRAVLADDRLEAVVREARLLGLPLVLHHADQAVADADQSLEAIVHRVGDLERGLYVVGRESWTPSNRRDRTLDAIQSFSRPTIAQRREFWTDRADQFAADIDPERLASTFDLTQGQLEAALTTARTLAADSEPTVDDIRAGCRAQSADALADLAQHVEPDLSWDDIKLGDETRRQLETLEAHVTNRGRIYDDWGFRDRDKNAGVVALFKGLPGTGKTMAAEVLAKEVGMDVYKIDLSSVVSKYIGETEENLEEIFQAAEQSNAILLFDEADSIFGDRAEVSDATDRYANVEVNYLLQRIEHYDGIIVLTTNYAQNIDTAFSRRITHTIRFEKPDAATRRAIWESIFPPSMPVENIDTEWLADFEYSGGTIDNLAKHIAIYAAEADAETITMRHVVEALEQYKRDRNSRIQDRDFEPYLEYLQGPTEREQQQQRHRIRHDEN</sequence>
<dbReference type="InterPro" id="IPR003959">
    <property type="entry name" value="ATPase_AAA_core"/>
</dbReference>